<evidence type="ECO:0008006" key="4">
    <source>
        <dbReference type="Google" id="ProtNLM"/>
    </source>
</evidence>
<dbReference type="Proteomes" id="UP000215453">
    <property type="component" value="Chromosome 1"/>
</dbReference>
<dbReference type="EMBL" id="LT882676">
    <property type="protein sequence ID" value="SMY19076.1"/>
    <property type="molecule type" value="Genomic_DNA"/>
</dbReference>
<feature type="compositionally biased region" description="Basic and acidic residues" evidence="1">
    <location>
        <begin position="444"/>
        <end position="462"/>
    </location>
</feature>
<evidence type="ECO:0000313" key="2">
    <source>
        <dbReference type="EMBL" id="SMY19076.1"/>
    </source>
</evidence>
<evidence type="ECO:0000313" key="3">
    <source>
        <dbReference type="Proteomes" id="UP000215453"/>
    </source>
</evidence>
<dbReference type="AlphaFoldDB" id="A0A1Y6L3S7"/>
<feature type="compositionally biased region" description="Acidic residues" evidence="1">
    <location>
        <begin position="286"/>
        <end position="298"/>
    </location>
</feature>
<feature type="region of interest" description="Disordered" evidence="1">
    <location>
        <begin position="438"/>
        <end position="462"/>
    </location>
</feature>
<name>A0A1Y6L3S7_ZYMTR</name>
<protein>
    <recommendedName>
        <fullName evidence="4">F-box domain-containing protein</fullName>
    </recommendedName>
</protein>
<reference evidence="2 3" key="1">
    <citation type="submission" date="2016-10" db="EMBL/GenBank/DDBJ databases">
        <authorList>
            <person name="Varghese N."/>
        </authorList>
    </citation>
    <scope>NUCLEOTIDE SEQUENCE [LARGE SCALE GENOMIC DNA]</scope>
</reference>
<evidence type="ECO:0000256" key="1">
    <source>
        <dbReference type="SAM" id="MobiDB-lite"/>
    </source>
</evidence>
<proteinExistence type="predicted"/>
<sequence length="556" mass="63327">MTSLSSLPVELIARIGDFTDPFSHLNLACTCHYVAGALKDLFKRHRTAYSQAPCSDVQPLTIPRTLRRAVADPFFAYHLRTLLIWCARSQWADWKPVRLSAPSDASEDIFLTSLAFHGEEPEDVEDFIREAQETVPNLQSLMFYSLPQSTIDVSGRGFYAPEGAFGSASNEWRVVTVVASDIAQELDERHLKGEKVIRERFTEYFFAGWHGHEGLLPESLEVLVLTGSFRELGKLLNQDPDTSMEEMMDWFDDALVATINARTRDQWACEIKYSKECDETGNLSMSDEDHEPQEDEQPPGEVGQWGFSPDYEAEFGPQYVYPALKTIFIEPWDGMLDALRSSSRLWLQKSIKSGIERGVDIRTRTNVNKPLHQDLQFHVGPDRFDMRPDVSPPENQEFDPILGRWVDRGCQNCGNCNECFALFPGELWSQAYKAPQHQLQMGSSEHDAPEESTPKDEALSRRYDPRTEIWTKIWKVRPGLQGDEGPISPTKLNDEQWMEANKDNLNTHADSGHRVRKVDEYACNRRCAAVEIMGFPDVREYPPIGFPKTARQGRQA</sequence>
<gene>
    <name evidence="2" type="ORF">ZT1A5_G511</name>
</gene>
<feature type="region of interest" description="Disordered" evidence="1">
    <location>
        <begin position="280"/>
        <end position="308"/>
    </location>
</feature>
<accession>A0A1Y6L3S7</accession>
<organism evidence="2 3">
    <name type="scientific">Zymoseptoria tritici ST99CH_1A5</name>
    <dbReference type="NCBI Taxonomy" id="1276529"/>
    <lineage>
        <taxon>Eukaryota</taxon>
        <taxon>Fungi</taxon>
        <taxon>Dikarya</taxon>
        <taxon>Ascomycota</taxon>
        <taxon>Pezizomycotina</taxon>
        <taxon>Dothideomycetes</taxon>
        <taxon>Dothideomycetidae</taxon>
        <taxon>Mycosphaerellales</taxon>
        <taxon>Mycosphaerellaceae</taxon>
        <taxon>Zymoseptoria</taxon>
    </lineage>
</organism>